<name>A0A292Q2U0_9PEZI</name>
<organism evidence="11 12">
    <name type="scientific">Tuber aestivum</name>
    <name type="common">summer truffle</name>
    <dbReference type="NCBI Taxonomy" id="59557"/>
    <lineage>
        <taxon>Eukaryota</taxon>
        <taxon>Fungi</taxon>
        <taxon>Dikarya</taxon>
        <taxon>Ascomycota</taxon>
        <taxon>Pezizomycotina</taxon>
        <taxon>Pezizomycetes</taxon>
        <taxon>Pezizales</taxon>
        <taxon>Tuberaceae</taxon>
        <taxon>Tuber</taxon>
    </lineage>
</organism>
<keyword evidence="4 9" id="KW-0747">Spliceosome</keyword>
<keyword evidence="3 9" id="KW-0507">mRNA processing</keyword>
<dbReference type="GO" id="GO:0071011">
    <property type="term" value="C:precatalytic spliceosome"/>
    <property type="evidence" value="ECO:0007669"/>
    <property type="project" value="TreeGrafter"/>
</dbReference>
<evidence type="ECO:0000256" key="2">
    <source>
        <dbReference type="ARBA" id="ARBA00006850"/>
    </source>
</evidence>
<reference evidence="11" key="1">
    <citation type="submission" date="2015-10" db="EMBL/GenBank/DDBJ databases">
        <authorList>
            <person name="Regsiter A."/>
            <person name="william w."/>
        </authorList>
    </citation>
    <scope>NUCLEOTIDE SEQUENCE</scope>
    <source>
        <strain evidence="11">Montdore</strain>
    </source>
</reference>
<keyword evidence="8 9" id="KW-0687">Ribonucleoprotein</keyword>
<protein>
    <recommendedName>
        <fullName evidence="9">LSM2-LSM8 complex subunit LSM8</fullName>
    </recommendedName>
</protein>
<evidence type="ECO:0000256" key="4">
    <source>
        <dbReference type="ARBA" id="ARBA00022728"/>
    </source>
</evidence>
<dbReference type="Pfam" id="PF01423">
    <property type="entry name" value="LSM"/>
    <property type="match status" value="1"/>
</dbReference>
<dbReference type="SUPFAM" id="SSF50182">
    <property type="entry name" value="Sm-like ribonucleoproteins"/>
    <property type="match status" value="1"/>
</dbReference>
<dbReference type="InterPro" id="IPR001163">
    <property type="entry name" value="Sm_dom_euk/arc"/>
</dbReference>
<comment type="similarity">
    <text evidence="2 9">Belongs to the snRNP Sm proteins family.</text>
</comment>
<dbReference type="PANTHER" id="PTHR15588">
    <property type="entry name" value="LSM1"/>
    <property type="match status" value="1"/>
</dbReference>
<evidence type="ECO:0000259" key="10">
    <source>
        <dbReference type="SMART" id="SM00651"/>
    </source>
</evidence>
<dbReference type="PANTHER" id="PTHR15588:SF9">
    <property type="entry name" value="U6 SNRNA-ASSOCIATED SM-LIKE PROTEIN LSM8"/>
    <property type="match status" value="1"/>
</dbReference>
<evidence type="ECO:0000256" key="1">
    <source>
        <dbReference type="ARBA" id="ARBA00004123"/>
    </source>
</evidence>
<evidence type="ECO:0000256" key="6">
    <source>
        <dbReference type="ARBA" id="ARBA00023187"/>
    </source>
</evidence>
<evidence type="ECO:0000313" key="12">
    <source>
        <dbReference type="Proteomes" id="UP001412239"/>
    </source>
</evidence>
<keyword evidence="6 9" id="KW-0508">mRNA splicing</keyword>
<dbReference type="GO" id="GO:0046540">
    <property type="term" value="C:U4/U6 x U5 tri-snRNP complex"/>
    <property type="evidence" value="ECO:0007669"/>
    <property type="project" value="UniProtKB-UniRule"/>
</dbReference>
<evidence type="ECO:0000256" key="7">
    <source>
        <dbReference type="ARBA" id="ARBA00023242"/>
    </source>
</evidence>
<dbReference type="GO" id="GO:0000398">
    <property type="term" value="P:mRNA splicing, via spliceosome"/>
    <property type="evidence" value="ECO:0007669"/>
    <property type="project" value="UniProtKB-UniRule"/>
</dbReference>
<gene>
    <name evidence="9" type="primary">LSM8</name>
    <name evidence="11" type="ORF">GSTUAT00002524001</name>
</gene>
<proteinExistence type="inferred from homology"/>
<dbReference type="SMART" id="SM00651">
    <property type="entry name" value="Sm"/>
    <property type="match status" value="1"/>
</dbReference>
<evidence type="ECO:0000313" key="11">
    <source>
        <dbReference type="EMBL" id="CUS13285.1"/>
    </source>
</evidence>
<keyword evidence="5 9" id="KW-0694">RNA-binding</keyword>
<dbReference type="FunFam" id="2.30.30.100:FF:000027">
    <property type="entry name" value="U6 snRNA-associated Sm-like protein LSm8"/>
    <property type="match status" value="1"/>
</dbReference>
<dbReference type="Gene3D" id="2.30.30.100">
    <property type="match status" value="1"/>
</dbReference>
<evidence type="ECO:0000256" key="5">
    <source>
        <dbReference type="ARBA" id="ARBA00022884"/>
    </source>
</evidence>
<evidence type="ECO:0000256" key="3">
    <source>
        <dbReference type="ARBA" id="ARBA00022664"/>
    </source>
</evidence>
<feature type="domain" description="Sm" evidence="10">
    <location>
        <begin position="19"/>
        <end position="91"/>
    </location>
</feature>
<dbReference type="AlphaFoldDB" id="A0A292Q2U0"/>
<comment type="subcellular location">
    <subcellularLocation>
        <location evidence="1 9">Nucleus</location>
    </subcellularLocation>
</comment>
<accession>A0A292Q2U0</accession>
<evidence type="ECO:0000256" key="8">
    <source>
        <dbReference type="ARBA" id="ARBA00023274"/>
    </source>
</evidence>
<dbReference type="GO" id="GO:0003729">
    <property type="term" value="F:mRNA binding"/>
    <property type="evidence" value="ECO:0007669"/>
    <property type="project" value="TreeGrafter"/>
</dbReference>
<dbReference type="GO" id="GO:0005688">
    <property type="term" value="C:U6 snRNP"/>
    <property type="evidence" value="ECO:0007669"/>
    <property type="project" value="UniProtKB-UniRule"/>
</dbReference>
<comment type="function">
    <text evidence="9">Plays role in pre-mRNA splicing as component of the U4/U6-U5 tri-snRNP complex that is involved in spliceosome assembly, and as component of the precatalytic spliceosome (spliceosome B complex). The heptameric LSM2-8 complex binds specifically to the 3'-terminal U-tract of U6 snRNA.</text>
</comment>
<sequence>MSNLQTFVNSWFPSLVGFAHPANVSAETVTIITSDGRTLTGKLMGHDQTTNLILSHTIERIFATPGSEEATQQVEHGLYLIRGDNVAICGLVDEQLEAGIDWSAVKAEPLGGMKHV</sequence>
<evidence type="ECO:0000256" key="9">
    <source>
        <dbReference type="RuleBase" id="RU365048"/>
    </source>
</evidence>
<keyword evidence="7 9" id="KW-0539">Nucleus</keyword>
<dbReference type="InterPro" id="IPR034103">
    <property type="entry name" value="Lsm8"/>
</dbReference>
<dbReference type="CDD" id="cd01727">
    <property type="entry name" value="LSm8"/>
    <property type="match status" value="1"/>
</dbReference>
<dbReference type="InterPro" id="IPR044642">
    <property type="entry name" value="PTHR15588"/>
</dbReference>
<dbReference type="InterPro" id="IPR010920">
    <property type="entry name" value="LSM_dom_sf"/>
</dbReference>
<dbReference type="Proteomes" id="UP001412239">
    <property type="component" value="Unassembled WGS sequence"/>
</dbReference>
<keyword evidence="12" id="KW-1185">Reference proteome</keyword>
<dbReference type="EMBL" id="LN890974">
    <property type="protein sequence ID" value="CUS13285.1"/>
    <property type="molecule type" value="Genomic_DNA"/>
</dbReference>
<comment type="subunit">
    <text evidence="9">LSm subunits form a heteromer with a doughnut shape.</text>
</comment>